<dbReference type="VEuPathDB" id="TriTrypDB:ADEAN_000205600"/>
<dbReference type="AlphaFoldDB" id="A0A7G2C537"/>
<reference evidence="1 2" key="1">
    <citation type="submission" date="2020-08" db="EMBL/GenBank/DDBJ databases">
        <authorList>
            <person name="Newling K."/>
            <person name="Davey J."/>
            <person name="Forrester S."/>
        </authorList>
    </citation>
    <scope>NUCLEOTIDE SEQUENCE [LARGE SCALE GENOMIC DNA]</scope>
    <source>
        <strain evidence="2">Crithidia deanei Carvalho (ATCC PRA-265)</strain>
    </source>
</reference>
<keyword evidence="2" id="KW-1185">Reference proteome</keyword>
<accession>A0A7G2C537</accession>
<sequence length="137" mass="16447">MLRYRHNPYSWDESKTWIMYSTRPVVHYFTSLCKHGPTCSRHQQGTCLYAHHPGELMNYKDSRDSGITNDVDARRAIYSLRRRVHWHIWLGEEYERPDRCVAYLGGVAVRCRDKRYRCREGCTLRHARFPHNLGEYL</sequence>
<organism evidence="1 2">
    <name type="scientific">Angomonas deanei</name>
    <dbReference type="NCBI Taxonomy" id="59799"/>
    <lineage>
        <taxon>Eukaryota</taxon>
        <taxon>Discoba</taxon>
        <taxon>Euglenozoa</taxon>
        <taxon>Kinetoplastea</taxon>
        <taxon>Metakinetoplastina</taxon>
        <taxon>Trypanosomatida</taxon>
        <taxon>Trypanosomatidae</taxon>
        <taxon>Strigomonadinae</taxon>
        <taxon>Angomonas</taxon>
    </lineage>
</organism>
<evidence type="ECO:0000313" key="1">
    <source>
        <dbReference type="EMBL" id="CAD2214605.1"/>
    </source>
</evidence>
<protein>
    <submittedName>
        <fullName evidence="1">Uncharacterized protein</fullName>
    </submittedName>
</protein>
<gene>
    <name evidence="1" type="ORF">ADEAN_000205600</name>
</gene>
<proteinExistence type="predicted"/>
<dbReference type="Proteomes" id="UP000515908">
    <property type="component" value="Chromosome 03"/>
</dbReference>
<evidence type="ECO:0000313" key="2">
    <source>
        <dbReference type="Proteomes" id="UP000515908"/>
    </source>
</evidence>
<name>A0A7G2C537_9TRYP</name>
<dbReference type="EMBL" id="LR877147">
    <property type="protein sequence ID" value="CAD2214605.1"/>
    <property type="molecule type" value="Genomic_DNA"/>
</dbReference>